<keyword evidence="3" id="KW-1185">Reference proteome</keyword>
<dbReference type="InterPro" id="IPR020945">
    <property type="entry name" value="DMSO/NO3_reduct_chaperone"/>
</dbReference>
<protein>
    <submittedName>
        <fullName evidence="2">Molecular chaperone TorD family protein</fullName>
    </submittedName>
</protein>
<proteinExistence type="predicted"/>
<organism evidence="2 3">
    <name type="scientific">Vibrio olivae</name>
    <dbReference type="NCBI Taxonomy" id="1243002"/>
    <lineage>
        <taxon>Bacteria</taxon>
        <taxon>Pseudomonadati</taxon>
        <taxon>Pseudomonadota</taxon>
        <taxon>Gammaproteobacteria</taxon>
        <taxon>Vibrionales</taxon>
        <taxon>Vibrionaceae</taxon>
        <taxon>Vibrio</taxon>
    </lineage>
</organism>
<comment type="caution">
    <text evidence="2">The sequence shown here is derived from an EMBL/GenBank/DDBJ whole genome shotgun (WGS) entry which is preliminary data.</text>
</comment>
<dbReference type="InterPro" id="IPR050289">
    <property type="entry name" value="TorD/DmsD_chaperones"/>
</dbReference>
<dbReference type="InterPro" id="IPR026269">
    <property type="entry name" value="DmsD-type"/>
</dbReference>
<evidence type="ECO:0000313" key="3">
    <source>
        <dbReference type="Proteomes" id="UP001589645"/>
    </source>
</evidence>
<dbReference type="Gene3D" id="1.10.3480.10">
    <property type="entry name" value="TorD-like"/>
    <property type="match status" value="1"/>
</dbReference>
<dbReference type="Pfam" id="PF02613">
    <property type="entry name" value="Nitrate_red_del"/>
    <property type="match status" value="1"/>
</dbReference>
<dbReference type="InterPro" id="IPR036411">
    <property type="entry name" value="TorD-like_sf"/>
</dbReference>
<dbReference type="SUPFAM" id="SSF89155">
    <property type="entry name" value="TorD-like"/>
    <property type="match status" value="1"/>
</dbReference>
<dbReference type="PANTHER" id="PTHR34227">
    <property type="entry name" value="CHAPERONE PROTEIN YCDY"/>
    <property type="match status" value="1"/>
</dbReference>
<dbReference type="PIRSF" id="PIRSF004690">
    <property type="entry name" value="DmsD"/>
    <property type="match status" value="1"/>
</dbReference>
<reference evidence="2 3" key="1">
    <citation type="submission" date="2024-09" db="EMBL/GenBank/DDBJ databases">
        <authorList>
            <person name="Sun Q."/>
            <person name="Mori K."/>
        </authorList>
    </citation>
    <scope>NUCLEOTIDE SEQUENCE [LARGE SCALE GENOMIC DNA]</scope>
    <source>
        <strain evidence="2 3">CECT 8064</strain>
    </source>
</reference>
<dbReference type="RefSeq" id="WP_390189855.1">
    <property type="nucleotide sequence ID" value="NZ_JBHMEP010000001.1"/>
</dbReference>
<accession>A0ABV5HIR8</accession>
<evidence type="ECO:0000313" key="2">
    <source>
        <dbReference type="EMBL" id="MFB9134116.1"/>
    </source>
</evidence>
<keyword evidence="1" id="KW-0143">Chaperone</keyword>
<dbReference type="Proteomes" id="UP001589645">
    <property type="component" value="Unassembled WGS sequence"/>
</dbReference>
<name>A0ABV5HIR8_9VIBR</name>
<sequence>MSQISILPRLLGNLMFEYPSSERNQAILNQLGHIPVLFPWDNPEQIAALISTLEDTKNNLNDYAFSVLFEGQGKLIAPPWGSVYQHRENEVMGDSTEAFRLFLEHIGMNIEIGSQPCDHFAIMLWAIAYTLENEQDEALVELLEIHLLPWSNRYLSLLKSNQDSAFYAAVSELCELFLSQLQHQLQVTPQAKQLYW</sequence>
<dbReference type="EMBL" id="JBHMEP010000001">
    <property type="protein sequence ID" value="MFB9134116.1"/>
    <property type="molecule type" value="Genomic_DNA"/>
</dbReference>
<evidence type="ECO:0000256" key="1">
    <source>
        <dbReference type="ARBA" id="ARBA00023186"/>
    </source>
</evidence>
<dbReference type="PANTHER" id="PTHR34227:SF13">
    <property type="entry name" value="TAT PROOFREADING CHAPERONE DMSD-RELATED"/>
    <property type="match status" value="1"/>
</dbReference>
<gene>
    <name evidence="2" type="ORF">ACFFUV_03935</name>
</gene>